<sequence length="69" mass="7440">MNSSNINLSLNHSMFPENLAEDGYKNALPAHLNRVGNNDLSPANDVVVNDNELAGRGVFSFQRNQGLAG</sequence>
<name>A0AAU7QCW2_9GAMM</name>
<dbReference type="EMBL" id="CP157947">
    <property type="protein sequence ID" value="XBS70928.1"/>
    <property type="molecule type" value="Genomic_DNA"/>
</dbReference>
<proteinExistence type="predicted"/>
<dbReference type="AlphaFoldDB" id="A0AAU7QCW2"/>
<accession>A0AAU7QCW2</accession>
<gene>
    <name evidence="1" type="ORF">ABK905_07700</name>
</gene>
<evidence type="ECO:0000313" key="1">
    <source>
        <dbReference type="EMBL" id="XBS70928.1"/>
    </source>
</evidence>
<protein>
    <submittedName>
        <fullName evidence="1">Uncharacterized protein</fullName>
    </submittedName>
</protein>
<reference evidence="1" key="1">
    <citation type="submission" date="2024-06" db="EMBL/GenBank/DDBJ databases">
        <authorList>
            <person name="Coelho C."/>
            <person name="Bento M."/>
            <person name="Garcia E."/>
            <person name="Camelo A."/>
            <person name="Brandao I."/>
            <person name="Espirito Santo C."/>
            <person name="Trovao J."/>
            <person name="Verissimo A."/>
            <person name="Costa J."/>
            <person name="Tiago I."/>
        </authorList>
    </citation>
    <scope>NUCLEOTIDE SEQUENCE</scope>
    <source>
        <strain evidence="1">KWT182</strain>
    </source>
</reference>
<organism evidence="1">
    <name type="scientific">Acerihabitans sp. KWT182</name>
    <dbReference type="NCBI Taxonomy" id="3157919"/>
    <lineage>
        <taxon>Bacteria</taxon>
        <taxon>Pseudomonadati</taxon>
        <taxon>Pseudomonadota</taxon>
        <taxon>Gammaproteobacteria</taxon>
        <taxon>Enterobacterales</taxon>
        <taxon>Pectobacteriaceae</taxon>
        <taxon>Acerihabitans</taxon>
    </lineage>
</organism>